<dbReference type="RefSeq" id="WP_235056948.1">
    <property type="nucleotide sequence ID" value="NZ_JAKFHA010000031.1"/>
</dbReference>
<dbReference type="Proteomes" id="UP001165378">
    <property type="component" value="Unassembled WGS sequence"/>
</dbReference>
<dbReference type="Pfam" id="PF19446">
    <property type="entry name" value="DUF5984"/>
    <property type="match status" value="2"/>
</dbReference>
<evidence type="ECO:0000256" key="1">
    <source>
        <dbReference type="SAM" id="MobiDB-lite"/>
    </source>
</evidence>
<feature type="region of interest" description="Disordered" evidence="1">
    <location>
        <begin position="44"/>
        <end position="72"/>
    </location>
</feature>
<keyword evidence="3" id="KW-1185">Reference proteome</keyword>
<evidence type="ECO:0000313" key="2">
    <source>
        <dbReference type="EMBL" id="MCF2532202.1"/>
    </source>
</evidence>
<organism evidence="2 3">
    <name type="scientific">Yinghuangia soli</name>
    <dbReference type="NCBI Taxonomy" id="2908204"/>
    <lineage>
        <taxon>Bacteria</taxon>
        <taxon>Bacillati</taxon>
        <taxon>Actinomycetota</taxon>
        <taxon>Actinomycetes</taxon>
        <taxon>Kitasatosporales</taxon>
        <taxon>Streptomycetaceae</taxon>
        <taxon>Yinghuangia</taxon>
    </lineage>
</organism>
<dbReference type="InterPro" id="IPR046026">
    <property type="entry name" value="DUF5984"/>
</dbReference>
<dbReference type="EMBL" id="JAKFHA010000031">
    <property type="protein sequence ID" value="MCF2532202.1"/>
    <property type="molecule type" value="Genomic_DNA"/>
</dbReference>
<gene>
    <name evidence="2" type="ORF">LZ495_33980</name>
</gene>
<proteinExistence type="predicted"/>
<reference evidence="2" key="1">
    <citation type="submission" date="2022-01" db="EMBL/GenBank/DDBJ databases">
        <title>Genome-Based Taxonomic Classification of the Phylum Actinobacteria.</title>
        <authorList>
            <person name="Gao Y."/>
        </authorList>
    </citation>
    <scope>NUCLEOTIDE SEQUENCE</scope>
    <source>
        <strain evidence="2">KLBMP 8922</strain>
    </source>
</reference>
<evidence type="ECO:0000313" key="3">
    <source>
        <dbReference type="Proteomes" id="UP001165378"/>
    </source>
</evidence>
<accession>A0AA41U5R4</accession>
<protein>
    <submittedName>
        <fullName evidence="2">DUF5984 family protein</fullName>
    </submittedName>
</protein>
<dbReference type="AlphaFoldDB" id="A0AA41U5R4"/>
<sequence>MIGFRFGLRPLDDVRPWGDGTLHWFALTDGWYCIDAAGHELLRYAPPPSPGPEPADPEPADPARDQPPEPAPDPFDHYVDYFVVRLWEDLLYLLPDLLAPDASGTTGSSHTLDLGYLRVAPRLRLRRTRTTAADTVTLAWENPPDDPDVRFTAPPAGRTTIPTADFLAAVADLHDNLFTAMDARIRTLETAGLPPGIHIDLAALRREHADRATWLERALARTEFA</sequence>
<name>A0AA41U5R4_9ACTN</name>
<feature type="compositionally biased region" description="Pro residues" evidence="1">
    <location>
        <begin position="45"/>
        <end position="54"/>
    </location>
</feature>
<comment type="caution">
    <text evidence="2">The sequence shown here is derived from an EMBL/GenBank/DDBJ whole genome shotgun (WGS) entry which is preliminary data.</text>
</comment>